<evidence type="ECO:0000313" key="2">
    <source>
        <dbReference type="Proteomes" id="UP000034164"/>
    </source>
</evidence>
<comment type="caution">
    <text evidence="1">The sequence shown here is derived from an EMBL/GenBank/DDBJ whole genome shotgun (WGS) entry which is preliminary data.</text>
</comment>
<dbReference type="OrthoDB" id="2906425at2759"/>
<organism evidence="1 2">
    <name type="scientific">[Emmonsia] crescens</name>
    <dbReference type="NCBI Taxonomy" id="73230"/>
    <lineage>
        <taxon>Eukaryota</taxon>
        <taxon>Fungi</taxon>
        <taxon>Dikarya</taxon>
        <taxon>Ascomycota</taxon>
        <taxon>Pezizomycotina</taxon>
        <taxon>Eurotiomycetes</taxon>
        <taxon>Eurotiomycetidae</taxon>
        <taxon>Onygenales</taxon>
        <taxon>Ajellomycetaceae</taxon>
        <taxon>Emergomyces</taxon>
    </lineage>
</organism>
<reference evidence="2" key="1">
    <citation type="journal article" date="2015" name="PLoS Genet.">
        <title>The dynamic genome and transcriptome of the human fungal pathogen Blastomyces and close relative Emmonsia.</title>
        <authorList>
            <person name="Munoz J.F."/>
            <person name="Gauthier G.M."/>
            <person name="Desjardins C.A."/>
            <person name="Gallo J.E."/>
            <person name="Holder J."/>
            <person name="Sullivan T.D."/>
            <person name="Marty A.J."/>
            <person name="Carmen J.C."/>
            <person name="Chen Z."/>
            <person name="Ding L."/>
            <person name="Gujja S."/>
            <person name="Magrini V."/>
            <person name="Misas E."/>
            <person name="Mitreva M."/>
            <person name="Priest M."/>
            <person name="Saif S."/>
            <person name="Whiston E.A."/>
            <person name="Young S."/>
            <person name="Zeng Q."/>
            <person name="Goldman W.E."/>
            <person name="Mardis E.R."/>
            <person name="Taylor J.W."/>
            <person name="McEwen J.G."/>
            <person name="Clay O.K."/>
            <person name="Klein B.S."/>
            <person name="Cuomo C.A."/>
        </authorList>
    </citation>
    <scope>NUCLEOTIDE SEQUENCE [LARGE SCALE GENOMIC DNA]</scope>
    <source>
        <strain evidence="2">UAMH 3008</strain>
    </source>
</reference>
<proteinExistence type="predicted"/>
<name>A0A0G2HU48_9EURO</name>
<accession>A0A0G2HU48</accession>
<evidence type="ECO:0000313" key="1">
    <source>
        <dbReference type="EMBL" id="KKZ61697.1"/>
    </source>
</evidence>
<dbReference type="Proteomes" id="UP000034164">
    <property type="component" value="Unassembled WGS sequence"/>
</dbReference>
<protein>
    <submittedName>
        <fullName evidence="1">Uncharacterized protein</fullName>
    </submittedName>
</protein>
<dbReference type="AlphaFoldDB" id="A0A0G2HU48"/>
<dbReference type="EMBL" id="LCZI01001250">
    <property type="protein sequence ID" value="KKZ61697.1"/>
    <property type="molecule type" value="Genomic_DNA"/>
</dbReference>
<sequence>METLLSVLQAQLEILQPLAPEVTTLLRQYSQEGFVSSGQDICFTLSDTLKSGELLWSRFAHAVVRLDDQIAVNIVQTFRFSGGITYAFMSLVEGHLLDKLWPDLSIAEKYSVRDQLDIILEKLHPRI</sequence>
<dbReference type="VEuPathDB" id="FungiDB:EMCG_03807"/>
<gene>
    <name evidence="1" type="ORF">EMCG_03807</name>
</gene>